<keyword evidence="4" id="KW-0342">GTP-binding</keyword>
<dbReference type="GO" id="GO:0016020">
    <property type="term" value="C:membrane"/>
    <property type="evidence" value="ECO:0007669"/>
    <property type="project" value="UniProtKB-SubCell"/>
</dbReference>
<dbReference type="InterPro" id="IPR027417">
    <property type="entry name" value="P-loop_NTPase"/>
</dbReference>
<gene>
    <name evidence="9" type="ORF">SAMN05421880_10782</name>
</gene>
<dbReference type="RefSeq" id="WP_090667187.1">
    <property type="nucleotide sequence ID" value="NZ_FOUF01000007.1"/>
</dbReference>
<feature type="transmembrane region" description="Helical" evidence="7">
    <location>
        <begin position="381"/>
        <end position="400"/>
    </location>
</feature>
<dbReference type="Gene3D" id="3.40.50.300">
    <property type="entry name" value="P-loop containing nucleotide triphosphate hydrolases"/>
    <property type="match status" value="1"/>
</dbReference>
<evidence type="ECO:0000256" key="2">
    <source>
        <dbReference type="ARBA" id="ARBA00022741"/>
    </source>
</evidence>
<evidence type="ECO:0000256" key="3">
    <source>
        <dbReference type="ARBA" id="ARBA00022801"/>
    </source>
</evidence>
<comment type="subcellular location">
    <subcellularLocation>
        <location evidence="1">Membrane</location>
    </subcellularLocation>
</comment>
<evidence type="ECO:0000256" key="7">
    <source>
        <dbReference type="SAM" id="Phobius"/>
    </source>
</evidence>
<dbReference type="Proteomes" id="UP000199561">
    <property type="component" value="Unassembled WGS sequence"/>
</dbReference>
<keyword evidence="5 7" id="KW-0472">Membrane</keyword>
<dbReference type="EMBL" id="FOUF01000007">
    <property type="protein sequence ID" value="SFM13734.1"/>
    <property type="molecule type" value="Genomic_DNA"/>
</dbReference>
<keyword evidence="7" id="KW-1133">Transmembrane helix</keyword>
<proteinExistence type="predicted"/>
<organism evidence="9 10">
    <name type="scientific">Nitrosomonas nitrosa</name>
    <dbReference type="NCBI Taxonomy" id="52442"/>
    <lineage>
        <taxon>Bacteria</taxon>
        <taxon>Pseudomonadati</taxon>
        <taxon>Pseudomonadota</taxon>
        <taxon>Betaproteobacteria</taxon>
        <taxon>Nitrosomonadales</taxon>
        <taxon>Nitrosomonadaceae</taxon>
        <taxon>Nitrosomonas</taxon>
    </lineage>
</organism>
<dbReference type="STRING" id="52442.SAMN05421880_10782"/>
<evidence type="ECO:0000259" key="8">
    <source>
        <dbReference type="Pfam" id="PF00350"/>
    </source>
</evidence>
<feature type="domain" description="Dynamin N-terminal" evidence="8">
    <location>
        <begin position="65"/>
        <end position="202"/>
    </location>
</feature>
<evidence type="ECO:0000256" key="5">
    <source>
        <dbReference type="ARBA" id="ARBA00023136"/>
    </source>
</evidence>
<keyword evidence="3" id="KW-0378">Hydrolase</keyword>
<protein>
    <submittedName>
        <fullName evidence="9">Dynamin family protein</fullName>
    </submittedName>
</protein>
<evidence type="ECO:0000313" key="10">
    <source>
        <dbReference type="Proteomes" id="UP000199561"/>
    </source>
</evidence>
<keyword evidence="10" id="KW-1185">Reference proteome</keyword>
<evidence type="ECO:0000256" key="6">
    <source>
        <dbReference type="SAM" id="MobiDB-lite"/>
    </source>
</evidence>
<dbReference type="GO" id="GO:0005525">
    <property type="term" value="F:GTP binding"/>
    <property type="evidence" value="ECO:0007669"/>
    <property type="project" value="UniProtKB-KW"/>
</dbReference>
<dbReference type="Pfam" id="PF00350">
    <property type="entry name" value="Dynamin_N"/>
    <property type="match status" value="1"/>
</dbReference>
<dbReference type="PANTHER" id="PTHR10465:SF0">
    <property type="entry name" value="SARCALUMENIN"/>
    <property type="match status" value="1"/>
</dbReference>
<dbReference type="AlphaFoldDB" id="A0A1I4NDX3"/>
<evidence type="ECO:0000256" key="1">
    <source>
        <dbReference type="ARBA" id="ARBA00004370"/>
    </source>
</evidence>
<name>A0A1I4NDX3_9PROT</name>
<keyword evidence="7" id="KW-0812">Transmembrane</keyword>
<dbReference type="InterPro" id="IPR045063">
    <property type="entry name" value="Dynamin_N"/>
</dbReference>
<accession>A0A1I4NDX3</accession>
<keyword evidence="2" id="KW-0547">Nucleotide-binding</keyword>
<sequence>MPQSSTNINKRLRSLETHLAEEHPDNPVLAKAVHSFRKLDHVAQDIGLLDKNESYATYVTWWPMIAVLGTFSAGKSTFINSYLNLHLQRTGNQAVDDKFTVICYSRHDEIKTLPGVALDADPRFPFFQISRSIAEISETGPQRIDAYIQLKTCPSEKIRGKILIDSPGFDADSQRNSTLRLTQHIIDLSDLVLVFFDARHPEPGAMKDTLEYLVSGTINRADSNKFLYILNQMDVTAKEDNPEEVVSAWQRSLSQAGLLAGKFYRIYNPDAATPIEDPQIRERYEKKRIEDMEEINARMQQIEVERSYRIAGMLEQTAETIENQVINKLTNMLQTWKKRVFLIDGILFSLLLILSVVALSMTDSWNWVKTFIENIAATETSSLVTLAVLAGVIGYIHFTVRSKVANSIIKKLPAEFGHDHNACKQYTQAFIKSTSGLRPMFLNKPAGWNSGNQRILAQVKNEANDYIQSLNDQFTNPSGRKLEAEQAPLTEPTAEVAAETDSHTEPAKETEAKQ</sequence>
<dbReference type="GO" id="GO:0008053">
    <property type="term" value="P:mitochondrial fusion"/>
    <property type="evidence" value="ECO:0007669"/>
    <property type="project" value="TreeGrafter"/>
</dbReference>
<evidence type="ECO:0000256" key="4">
    <source>
        <dbReference type="ARBA" id="ARBA00023134"/>
    </source>
</evidence>
<feature type="region of interest" description="Disordered" evidence="6">
    <location>
        <begin position="474"/>
        <end position="514"/>
    </location>
</feature>
<dbReference type="SUPFAM" id="SSF52540">
    <property type="entry name" value="P-loop containing nucleoside triphosphate hydrolases"/>
    <property type="match status" value="1"/>
</dbReference>
<dbReference type="PANTHER" id="PTHR10465">
    <property type="entry name" value="TRANSMEMBRANE GTPASE FZO1"/>
    <property type="match status" value="1"/>
</dbReference>
<dbReference type="InterPro" id="IPR027094">
    <property type="entry name" value="Mitofusin_fam"/>
</dbReference>
<dbReference type="GO" id="GO:0003924">
    <property type="term" value="F:GTPase activity"/>
    <property type="evidence" value="ECO:0007669"/>
    <property type="project" value="InterPro"/>
</dbReference>
<feature type="compositionally biased region" description="Basic and acidic residues" evidence="6">
    <location>
        <begin position="500"/>
        <end position="514"/>
    </location>
</feature>
<reference evidence="9 10" key="1">
    <citation type="submission" date="2016-10" db="EMBL/GenBank/DDBJ databases">
        <authorList>
            <person name="de Groot N.N."/>
        </authorList>
    </citation>
    <scope>NUCLEOTIDE SEQUENCE [LARGE SCALE GENOMIC DNA]</scope>
    <source>
        <strain evidence="9 10">Nm146</strain>
    </source>
</reference>
<evidence type="ECO:0000313" key="9">
    <source>
        <dbReference type="EMBL" id="SFM13734.1"/>
    </source>
</evidence>
<feature type="transmembrane region" description="Helical" evidence="7">
    <location>
        <begin position="340"/>
        <end position="361"/>
    </location>
</feature>